<dbReference type="InterPro" id="IPR019587">
    <property type="entry name" value="Polyketide_cyclase/dehydratase"/>
</dbReference>
<dbReference type="RefSeq" id="WP_142550499.1">
    <property type="nucleotide sequence ID" value="NZ_VIFX01000002.1"/>
</dbReference>
<gene>
    <name evidence="1" type="ORF">D8S82_02485</name>
</gene>
<dbReference type="SUPFAM" id="SSF55961">
    <property type="entry name" value="Bet v1-like"/>
    <property type="match status" value="1"/>
</dbReference>
<dbReference type="GO" id="GO:0016740">
    <property type="term" value="F:transferase activity"/>
    <property type="evidence" value="ECO:0007669"/>
    <property type="project" value="UniProtKB-KW"/>
</dbReference>
<keyword evidence="1" id="KW-0808">Transferase</keyword>
<accession>A0A544W869</accession>
<protein>
    <submittedName>
        <fullName evidence="1">Dimethyladenosine transferase</fullName>
    </submittedName>
</protein>
<evidence type="ECO:0000313" key="2">
    <source>
        <dbReference type="Proteomes" id="UP000315759"/>
    </source>
</evidence>
<dbReference type="AlphaFoldDB" id="A0A544W869"/>
<keyword evidence="2" id="KW-1185">Reference proteome</keyword>
<name>A0A544W869_9MYCO</name>
<evidence type="ECO:0000313" key="1">
    <source>
        <dbReference type="EMBL" id="TQR88389.1"/>
    </source>
</evidence>
<dbReference type="Gene3D" id="3.30.530.20">
    <property type="match status" value="1"/>
</dbReference>
<dbReference type="Pfam" id="PF10604">
    <property type="entry name" value="Polyketide_cyc2"/>
    <property type="match status" value="1"/>
</dbReference>
<dbReference type="EMBL" id="VIFX01000002">
    <property type="protein sequence ID" value="TQR88389.1"/>
    <property type="molecule type" value="Genomic_DNA"/>
</dbReference>
<sequence>MTTSAVTTVDAGPRRVARRIQVKAPAAEIFAIVADPHRHPELDGSGTVRDVDVKGPHHLAVGDKFTVGMKQYGVPYKIVSTVTEFDEGRVVGWQHPLGHKWRWELAETTQGDGLVTEVTETFDYSTAKVPLMITAFGYDKKNAEGITATLKRLAERFG</sequence>
<comment type="caution">
    <text evidence="1">The sequence shown here is derived from an EMBL/GenBank/DDBJ whole genome shotgun (WGS) entry which is preliminary data.</text>
</comment>
<reference evidence="1 2" key="1">
    <citation type="submission" date="2018-10" db="EMBL/GenBank/DDBJ databases">
        <title>Draft genome of Mycobacterium hodleri strain B.</title>
        <authorList>
            <person name="Amande T.J."/>
            <person name="Mcgenity T.J."/>
        </authorList>
    </citation>
    <scope>NUCLEOTIDE SEQUENCE [LARGE SCALE GENOMIC DNA]</scope>
    <source>
        <strain evidence="1 2">B</strain>
    </source>
</reference>
<dbReference type="InterPro" id="IPR023393">
    <property type="entry name" value="START-like_dom_sf"/>
</dbReference>
<organism evidence="1 2">
    <name type="scientific">Mycolicibacterium hodleri</name>
    <dbReference type="NCBI Taxonomy" id="49897"/>
    <lineage>
        <taxon>Bacteria</taxon>
        <taxon>Bacillati</taxon>
        <taxon>Actinomycetota</taxon>
        <taxon>Actinomycetes</taxon>
        <taxon>Mycobacteriales</taxon>
        <taxon>Mycobacteriaceae</taxon>
        <taxon>Mycolicibacterium</taxon>
    </lineage>
</organism>
<proteinExistence type="predicted"/>
<dbReference type="Proteomes" id="UP000315759">
    <property type="component" value="Unassembled WGS sequence"/>
</dbReference>